<dbReference type="PROSITE" id="PS50112">
    <property type="entry name" value="PAS"/>
    <property type="match status" value="1"/>
</dbReference>
<keyword evidence="4" id="KW-0175">Coiled coil</keyword>
<dbReference type="InterPro" id="IPR013655">
    <property type="entry name" value="PAS_fold_3"/>
</dbReference>
<dbReference type="InterPro" id="IPR036388">
    <property type="entry name" value="WH-like_DNA-bd_sf"/>
</dbReference>
<evidence type="ECO:0000256" key="4">
    <source>
        <dbReference type="SAM" id="Coils"/>
    </source>
</evidence>
<dbReference type="PANTHER" id="PTHR44688:SF16">
    <property type="entry name" value="DNA-BINDING TRANSCRIPTIONAL ACTIVATOR DEVR_DOSR"/>
    <property type="match status" value="1"/>
</dbReference>
<dbReference type="PANTHER" id="PTHR44688">
    <property type="entry name" value="DNA-BINDING TRANSCRIPTIONAL ACTIVATOR DEVR_DOSR"/>
    <property type="match status" value="1"/>
</dbReference>
<dbReference type="PROSITE" id="PS50043">
    <property type="entry name" value="HTH_LUXR_2"/>
    <property type="match status" value="1"/>
</dbReference>
<name>A0A1H3XVU6_9BACT</name>
<dbReference type="SMART" id="SM00091">
    <property type="entry name" value="PAS"/>
    <property type="match status" value="1"/>
</dbReference>
<keyword evidence="8" id="KW-1185">Reference proteome</keyword>
<organism evidence="7 8">
    <name type="scientific">Chitinophaga terrae</name>
    <name type="common">ex Kim and Jung 2007</name>
    <dbReference type="NCBI Taxonomy" id="408074"/>
    <lineage>
        <taxon>Bacteria</taxon>
        <taxon>Pseudomonadati</taxon>
        <taxon>Bacteroidota</taxon>
        <taxon>Chitinophagia</taxon>
        <taxon>Chitinophagales</taxon>
        <taxon>Chitinophagaceae</taxon>
        <taxon>Chitinophaga</taxon>
    </lineage>
</organism>
<dbReference type="Pfam" id="PF00196">
    <property type="entry name" value="GerE"/>
    <property type="match status" value="1"/>
</dbReference>
<dbReference type="InterPro" id="IPR016032">
    <property type="entry name" value="Sig_transdc_resp-reg_C-effctor"/>
</dbReference>
<dbReference type="InterPro" id="IPR000014">
    <property type="entry name" value="PAS"/>
</dbReference>
<keyword evidence="2" id="KW-0238">DNA-binding</keyword>
<keyword evidence="3" id="KW-0804">Transcription</keyword>
<accession>A0A1H3XVU6</accession>
<dbReference type="Gene3D" id="3.30.450.20">
    <property type="entry name" value="PAS domain"/>
    <property type="match status" value="1"/>
</dbReference>
<dbReference type="Pfam" id="PF08447">
    <property type="entry name" value="PAS_3"/>
    <property type="match status" value="1"/>
</dbReference>
<dbReference type="SUPFAM" id="SSF46894">
    <property type="entry name" value="C-terminal effector domain of the bipartite response regulators"/>
    <property type="match status" value="1"/>
</dbReference>
<evidence type="ECO:0000259" key="5">
    <source>
        <dbReference type="PROSITE" id="PS50043"/>
    </source>
</evidence>
<gene>
    <name evidence="7" type="ORF">SAMN05660909_00522</name>
</gene>
<dbReference type="OrthoDB" id="965844at2"/>
<proteinExistence type="predicted"/>
<dbReference type="SMART" id="SM00421">
    <property type="entry name" value="HTH_LUXR"/>
    <property type="match status" value="1"/>
</dbReference>
<evidence type="ECO:0000313" key="8">
    <source>
        <dbReference type="Proteomes" id="UP000199656"/>
    </source>
</evidence>
<dbReference type="EMBL" id="FNRL01000002">
    <property type="protein sequence ID" value="SEA03433.1"/>
    <property type="molecule type" value="Genomic_DNA"/>
</dbReference>
<protein>
    <submittedName>
        <fullName evidence="7">PAS domain S-box-containing protein</fullName>
    </submittedName>
</protein>
<dbReference type="Gene3D" id="1.10.10.10">
    <property type="entry name" value="Winged helix-like DNA-binding domain superfamily/Winged helix DNA-binding domain"/>
    <property type="match status" value="1"/>
</dbReference>
<dbReference type="InterPro" id="IPR035965">
    <property type="entry name" value="PAS-like_dom_sf"/>
</dbReference>
<reference evidence="8" key="1">
    <citation type="submission" date="2016-10" db="EMBL/GenBank/DDBJ databases">
        <authorList>
            <person name="Varghese N."/>
            <person name="Submissions S."/>
        </authorList>
    </citation>
    <scope>NUCLEOTIDE SEQUENCE [LARGE SCALE GENOMIC DNA]</scope>
    <source>
        <strain evidence="8">DSM 23920</strain>
    </source>
</reference>
<dbReference type="CDD" id="cd00130">
    <property type="entry name" value="PAS"/>
    <property type="match status" value="1"/>
</dbReference>
<dbReference type="Proteomes" id="UP000199656">
    <property type="component" value="Unassembled WGS sequence"/>
</dbReference>
<sequence length="233" mass="26624">MTTGSDAGQVSLDALQKENEQLQERVRRLENILHQVPAMLYSYNNNNKAVTWCNERLSSTLGYSSVEMQGRGIDFFKDIMHPEDFKLASVAQQSFRDKKEQFGGLARVRKKGEANYRWLLGLEVPFTYNDENEVEEILCAFLDLTNAMDTDIQLSEALNAILRRQHENLFNKLTSRERDILGLAAKGMNNKEIASSLNLSRYTVETHRKNIRLKLKVRNTSELVAIARKIGIG</sequence>
<evidence type="ECO:0000256" key="2">
    <source>
        <dbReference type="ARBA" id="ARBA00023125"/>
    </source>
</evidence>
<feature type="domain" description="PAS" evidence="6">
    <location>
        <begin position="25"/>
        <end position="84"/>
    </location>
</feature>
<evidence type="ECO:0000256" key="1">
    <source>
        <dbReference type="ARBA" id="ARBA00023015"/>
    </source>
</evidence>
<dbReference type="CDD" id="cd06170">
    <property type="entry name" value="LuxR_C_like"/>
    <property type="match status" value="1"/>
</dbReference>
<dbReference type="PROSITE" id="PS00622">
    <property type="entry name" value="HTH_LUXR_1"/>
    <property type="match status" value="1"/>
</dbReference>
<dbReference type="SUPFAM" id="SSF55785">
    <property type="entry name" value="PYP-like sensor domain (PAS domain)"/>
    <property type="match status" value="1"/>
</dbReference>
<evidence type="ECO:0000256" key="3">
    <source>
        <dbReference type="ARBA" id="ARBA00023163"/>
    </source>
</evidence>
<feature type="domain" description="HTH luxR-type" evidence="5">
    <location>
        <begin position="166"/>
        <end position="231"/>
    </location>
</feature>
<dbReference type="PRINTS" id="PR00038">
    <property type="entry name" value="HTHLUXR"/>
</dbReference>
<evidence type="ECO:0000259" key="6">
    <source>
        <dbReference type="PROSITE" id="PS50112"/>
    </source>
</evidence>
<dbReference type="GO" id="GO:0003677">
    <property type="term" value="F:DNA binding"/>
    <property type="evidence" value="ECO:0007669"/>
    <property type="project" value="UniProtKB-KW"/>
</dbReference>
<evidence type="ECO:0000313" key="7">
    <source>
        <dbReference type="EMBL" id="SEA03433.1"/>
    </source>
</evidence>
<dbReference type="STRING" id="408074.SAMN05660909_00522"/>
<dbReference type="AlphaFoldDB" id="A0A1H3XVU6"/>
<feature type="coiled-coil region" evidence="4">
    <location>
        <begin position="5"/>
        <end position="35"/>
    </location>
</feature>
<dbReference type="NCBIfam" id="TIGR00229">
    <property type="entry name" value="sensory_box"/>
    <property type="match status" value="1"/>
</dbReference>
<keyword evidence="1" id="KW-0805">Transcription regulation</keyword>
<dbReference type="GO" id="GO:0006355">
    <property type="term" value="P:regulation of DNA-templated transcription"/>
    <property type="evidence" value="ECO:0007669"/>
    <property type="project" value="InterPro"/>
</dbReference>
<dbReference type="RefSeq" id="WP_089758401.1">
    <property type="nucleotide sequence ID" value="NZ_BKAT01000010.1"/>
</dbReference>
<dbReference type="InterPro" id="IPR000792">
    <property type="entry name" value="Tscrpt_reg_LuxR_C"/>
</dbReference>